<evidence type="ECO:0000313" key="3">
    <source>
        <dbReference type="Proteomes" id="UP000270673"/>
    </source>
</evidence>
<evidence type="ECO:0000256" key="1">
    <source>
        <dbReference type="SAM" id="SignalP"/>
    </source>
</evidence>
<protein>
    <recommendedName>
        <fullName evidence="4">Lipoprotein</fullName>
    </recommendedName>
</protein>
<keyword evidence="3" id="KW-1185">Reference proteome</keyword>
<name>A0A3S9VPW7_9BACT</name>
<dbReference type="RefSeq" id="WP_127074770.1">
    <property type="nucleotide sequence ID" value="NZ_CP032819.1"/>
</dbReference>
<dbReference type="KEGG" id="buy:D8S85_02905"/>
<feature type="signal peptide" evidence="1">
    <location>
        <begin position="1"/>
        <end position="23"/>
    </location>
</feature>
<reference evidence="2 3" key="1">
    <citation type="submission" date="2018-10" db="EMBL/GenBank/DDBJ databases">
        <title>Butyricimonas faecalis sp. nov., isolated from human faeces and emended description of the genus Butyricimonas.</title>
        <authorList>
            <person name="Le Roy T."/>
            <person name="Van der Smissen P."/>
            <person name="Paquot A."/>
            <person name="Delzenne N."/>
            <person name="Muccioli G."/>
            <person name="Collet J.-F."/>
            <person name="Cani P.D."/>
        </authorList>
    </citation>
    <scope>NUCLEOTIDE SEQUENCE [LARGE SCALE GENOMIC DNA]</scope>
    <source>
        <strain evidence="2 3">H184</strain>
    </source>
</reference>
<accession>A0A3S9VPW7</accession>
<dbReference type="Proteomes" id="UP000270673">
    <property type="component" value="Chromosome"/>
</dbReference>
<organism evidence="2 3">
    <name type="scientific">Butyricimonas faecalis</name>
    <dbReference type="NCBI Taxonomy" id="2093856"/>
    <lineage>
        <taxon>Bacteria</taxon>
        <taxon>Pseudomonadati</taxon>
        <taxon>Bacteroidota</taxon>
        <taxon>Bacteroidia</taxon>
        <taxon>Bacteroidales</taxon>
        <taxon>Odoribacteraceae</taxon>
        <taxon>Butyricimonas</taxon>
    </lineage>
</organism>
<sequence>MNTIRIHKLLIVCFLFACLSACNKEDAPKAKWEYAGPVPKITNGPSEAQKMCYALWQKYDLHVYYNLSGEDALRTEVGYTQENSIISNNGAAIPMQAAEEAVAEKFLSLLTQFFSLLPDDMVRGDLHKRHVLVKINPGYNKYKDEDGNIIFSNTHTEDQQGIIHYGYLNNEEDTDDKFVTNLVGWKRGICHEFFRGLAYTYYKNITLPERFGLVSKGLYYYENESGVDVCMSGTTYFTEIGKKCGFISPFGARASSDSPYGDWASYVAWILTVPLTDRQADLDAWPKIREKYELVLKYYQNLYELDMEKLAVKWQAVQIN</sequence>
<dbReference type="EMBL" id="CP032819">
    <property type="protein sequence ID" value="AZS28603.1"/>
    <property type="molecule type" value="Genomic_DNA"/>
</dbReference>
<dbReference type="OrthoDB" id="1098781at2"/>
<dbReference type="AlphaFoldDB" id="A0A3S9VPW7"/>
<dbReference type="Gene3D" id="3.40.390.70">
    <property type="match status" value="1"/>
</dbReference>
<feature type="chain" id="PRO_5019023898" description="Lipoprotein" evidence="1">
    <location>
        <begin position="24"/>
        <end position="320"/>
    </location>
</feature>
<evidence type="ECO:0008006" key="4">
    <source>
        <dbReference type="Google" id="ProtNLM"/>
    </source>
</evidence>
<proteinExistence type="predicted"/>
<gene>
    <name evidence="2" type="ORF">D8S85_02905</name>
</gene>
<evidence type="ECO:0000313" key="2">
    <source>
        <dbReference type="EMBL" id="AZS28603.1"/>
    </source>
</evidence>
<keyword evidence="1" id="KW-0732">Signal</keyword>